<dbReference type="EMBL" id="SDPM01000015">
    <property type="protein sequence ID" value="RXZ84964.1"/>
    <property type="molecule type" value="Genomic_DNA"/>
</dbReference>
<reference evidence="2 5" key="2">
    <citation type="submission" date="2020-07" db="EMBL/GenBank/DDBJ databases">
        <title>Sequencing the genomes of 1000 actinobacteria strains.</title>
        <authorList>
            <person name="Klenk H.-P."/>
        </authorList>
    </citation>
    <scope>NUCLEOTIDE SEQUENCE [LARGE SCALE GENOMIC DNA]</scope>
    <source>
        <strain evidence="2 5">DSM 23870</strain>
    </source>
</reference>
<accession>A0A4Q2LZI8</accession>
<dbReference type="OrthoDB" id="4954985at2"/>
<dbReference type="EMBL" id="JACCBI010000001">
    <property type="protein sequence ID" value="NYD68489.1"/>
    <property type="molecule type" value="Genomic_DNA"/>
</dbReference>
<dbReference type="Proteomes" id="UP000292686">
    <property type="component" value="Unassembled WGS sequence"/>
</dbReference>
<keyword evidence="1" id="KW-0812">Transmembrane</keyword>
<organism evidence="3 4">
    <name type="scientific">Agromyces atrinae</name>
    <dbReference type="NCBI Taxonomy" id="592376"/>
    <lineage>
        <taxon>Bacteria</taxon>
        <taxon>Bacillati</taxon>
        <taxon>Actinomycetota</taxon>
        <taxon>Actinomycetes</taxon>
        <taxon>Micrococcales</taxon>
        <taxon>Microbacteriaceae</taxon>
        <taxon>Agromyces</taxon>
    </lineage>
</organism>
<evidence type="ECO:0000313" key="3">
    <source>
        <dbReference type="EMBL" id="RXZ84964.1"/>
    </source>
</evidence>
<evidence type="ECO:0000313" key="4">
    <source>
        <dbReference type="Proteomes" id="UP000292686"/>
    </source>
</evidence>
<dbReference type="RefSeq" id="WP_129177266.1">
    <property type="nucleotide sequence ID" value="NZ_JACCBI010000001.1"/>
</dbReference>
<evidence type="ECO:0000256" key="1">
    <source>
        <dbReference type="SAM" id="Phobius"/>
    </source>
</evidence>
<dbReference type="Pfam" id="PF26606">
    <property type="entry name" value="SCO4848"/>
    <property type="match status" value="1"/>
</dbReference>
<comment type="caution">
    <text evidence="3">The sequence shown here is derived from an EMBL/GenBank/DDBJ whole genome shotgun (WGS) entry which is preliminary data.</text>
</comment>
<name>A0A4Q2LZI8_9MICO</name>
<keyword evidence="1" id="KW-1133">Transmembrane helix</keyword>
<evidence type="ECO:0000313" key="5">
    <source>
        <dbReference type="Proteomes" id="UP000581087"/>
    </source>
</evidence>
<dbReference type="AlphaFoldDB" id="A0A4Q2LZI8"/>
<dbReference type="Proteomes" id="UP000581087">
    <property type="component" value="Unassembled WGS sequence"/>
</dbReference>
<gene>
    <name evidence="2" type="ORF">BJ972_003008</name>
    <name evidence="3" type="ORF">ESP50_17605</name>
</gene>
<dbReference type="InterPro" id="IPR058061">
    <property type="entry name" value="SCO4848-like"/>
</dbReference>
<keyword evidence="4" id="KW-1185">Reference proteome</keyword>
<proteinExistence type="predicted"/>
<feature type="transmembrane region" description="Helical" evidence="1">
    <location>
        <begin position="43"/>
        <end position="70"/>
    </location>
</feature>
<sequence>MTPLLATLLLINAAFNALVWPTFYRRVARDARSKDAAGKPTPFLIVHTVLIAVALTIALASALAAIAALVG</sequence>
<dbReference type="NCBIfam" id="NF046117">
    <property type="entry name" value="SCO4848_fam"/>
    <property type="match status" value="1"/>
</dbReference>
<keyword evidence="1" id="KW-0472">Membrane</keyword>
<evidence type="ECO:0000313" key="2">
    <source>
        <dbReference type="EMBL" id="NYD68489.1"/>
    </source>
</evidence>
<reference evidence="3 4" key="1">
    <citation type="submission" date="2019-01" db="EMBL/GenBank/DDBJ databases">
        <title>Agromyces.</title>
        <authorList>
            <person name="Li J."/>
        </authorList>
    </citation>
    <scope>NUCLEOTIDE SEQUENCE [LARGE SCALE GENOMIC DNA]</scope>
    <source>
        <strain evidence="3 4">DSM 23870</strain>
    </source>
</reference>
<protein>
    <submittedName>
        <fullName evidence="3">Uncharacterized protein</fullName>
    </submittedName>
</protein>